<dbReference type="NCBIfam" id="TIGR01727">
    <property type="entry name" value="oligo_HPY"/>
    <property type="match status" value="1"/>
</dbReference>
<dbReference type="NCBIfam" id="NF011659">
    <property type="entry name" value="PRK15079.1"/>
    <property type="match status" value="1"/>
</dbReference>
<reference evidence="6 7" key="1">
    <citation type="submission" date="2019-02" db="EMBL/GenBank/DDBJ databases">
        <title>Investigation of anaerobic lignin degradation for improved lignocellulosic biofuels.</title>
        <authorList>
            <person name="Deangelis K."/>
        </authorList>
    </citation>
    <scope>NUCLEOTIDE SEQUENCE [LARGE SCALE GENOMIC DNA]</scope>
    <source>
        <strain evidence="6 7">159R</strain>
    </source>
</reference>
<dbReference type="SUPFAM" id="SSF52540">
    <property type="entry name" value="P-loop containing nucleoside triphosphate hydrolases"/>
    <property type="match status" value="1"/>
</dbReference>
<name>A0A4R1N5F9_9GAMM</name>
<dbReference type="InterPro" id="IPR003593">
    <property type="entry name" value="AAA+_ATPase"/>
</dbReference>
<evidence type="ECO:0000259" key="5">
    <source>
        <dbReference type="PROSITE" id="PS50893"/>
    </source>
</evidence>
<organism evidence="6 7">
    <name type="scientific">Sodalis ligni</name>
    <dbReference type="NCBI Taxonomy" id="2697027"/>
    <lineage>
        <taxon>Bacteria</taxon>
        <taxon>Pseudomonadati</taxon>
        <taxon>Pseudomonadota</taxon>
        <taxon>Gammaproteobacteria</taxon>
        <taxon>Enterobacterales</taxon>
        <taxon>Bruguierivoracaceae</taxon>
        <taxon>Sodalis</taxon>
    </lineage>
</organism>
<dbReference type="Pfam" id="PF08352">
    <property type="entry name" value="oligo_HPY"/>
    <property type="match status" value="1"/>
</dbReference>
<dbReference type="Gene3D" id="3.40.50.300">
    <property type="entry name" value="P-loop containing nucleotide triphosphate hydrolases"/>
    <property type="match status" value="1"/>
</dbReference>
<keyword evidence="7" id="KW-1185">Reference proteome</keyword>
<dbReference type="OrthoDB" id="9784450at2"/>
<accession>A0A4R1N5F9</accession>
<dbReference type="GO" id="GO:0055085">
    <property type="term" value="P:transmembrane transport"/>
    <property type="evidence" value="ECO:0007669"/>
    <property type="project" value="UniProtKB-ARBA"/>
</dbReference>
<dbReference type="AlphaFoldDB" id="A0A4R1N5F9"/>
<proteinExistence type="inferred from homology"/>
<dbReference type="PANTHER" id="PTHR43776">
    <property type="entry name" value="TRANSPORT ATP-BINDING PROTEIN"/>
    <property type="match status" value="1"/>
</dbReference>
<dbReference type="SMART" id="SM00382">
    <property type="entry name" value="AAA"/>
    <property type="match status" value="1"/>
</dbReference>
<dbReference type="InterPro" id="IPR017871">
    <property type="entry name" value="ABC_transporter-like_CS"/>
</dbReference>
<feature type="domain" description="ABC transporter" evidence="5">
    <location>
        <begin position="12"/>
        <end position="265"/>
    </location>
</feature>
<keyword evidence="3" id="KW-0547">Nucleotide-binding</keyword>
<dbReference type="Proteomes" id="UP000294555">
    <property type="component" value="Unassembled WGS sequence"/>
</dbReference>
<dbReference type="Pfam" id="PF00005">
    <property type="entry name" value="ABC_tran"/>
    <property type="match status" value="1"/>
</dbReference>
<evidence type="ECO:0000256" key="1">
    <source>
        <dbReference type="ARBA" id="ARBA00005417"/>
    </source>
</evidence>
<dbReference type="GO" id="GO:0016887">
    <property type="term" value="F:ATP hydrolysis activity"/>
    <property type="evidence" value="ECO:0007669"/>
    <property type="project" value="InterPro"/>
</dbReference>
<dbReference type="InterPro" id="IPR013563">
    <property type="entry name" value="Oligopep_ABC_C"/>
</dbReference>
<keyword evidence="2" id="KW-0813">Transport</keyword>
<protein>
    <submittedName>
        <fullName evidence="6">Oligopeptide transport system ATP-binding protein</fullName>
    </submittedName>
</protein>
<dbReference type="PROSITE" id="PS00211">
    <property type="entry name" value="ABC_TRANSPORTER_1"/>
    <property type="match status" value="1"/>
</dbReference>
<dbReference type="EMBL" id="SJOI01000001">
    <property type="protein sequence ID" value="TCL02434.1"/>
    <property type="molecule type" value="Genomic_DNA"/>
</dbReference>
<evidence type="ECO:0000256" key="2">
    <source>
        <dbReference type="ARBA" id="ARBA00022448"/>
    </source>
</evidence>
<dbReference type="InterPro" id="IPR003439">
    <property type="entry name" value="ABC_transporter-like_ATP-bd"/>
</dbReference>
<evidence type="ECO:0000313" key="7">
    <source>
        <dbReference type="Proteomes" id="UP000294555"/>
    </source>
</evidence>
<dbReference type="GO" id="GO:0005524">
    <property type="term" value="F:ATP binding"/>
    <property type="evidence" value="ECO:0007669"/>
    <property type="project" value="UniProtKB-KW"/>
</dbReference>
<dbReference type="RefSeq" id="WP_132921383.1">
    <property type="nucleotide sequence ID" value="NZ_SJOI01000001.1"/>
</dbReference>
<comment type="caution">
    <text evidence="6">The sequence shown here is derived from an EMBL/GenBank/DDBJ whole genome shotgun (WGS) entry which is preliminary data.</text>
</comment>
<evidence type="ECO:0000256" key="3">
    <source>
        <dbReference type="ARBA" id="ARBA00022741"/>
    </source>
</evidence>
<dbReference type="PROSITE" id="PS50893">
    <property type="entry name" value="ABC_TRANSPORTER_2"/>
    <property type="match status" value="1"/>
</dbReference>
<dbReference type="FunFam" id="3.40.50.300:FF:000016">
    <property type="entry name" value="Oligopeptide ABC transporter ATP-binding component"/>
    <property type="match status" value="1"/>
</dbReference>
<dbReference type="InterPro" id="IPR050319">
    <property type="entry name" value="ABC_transp_ATP-bind"/>
</dbReference>
<dbReference type="CDD" id="cd03257">
    <property type="entry name" value="ABC_NikE_OppD_transporters"/>
    <property type="match status" value="1"/>
</dbReference>
<gene>
    <name evidence="6" type="ORF">EZJ58_0453</name>
</gene>
<keyword evidence="4 6" id="KW-0067">ATP-binding</keyword>
<dbReference type="PANTHER" id="PTHR43776:SF7">
    <property type="entry name" value="D,D-DIPEPTIDE TRANSPORT ATP-BINDING PROTEIN DDPF-RELATED"/>
    <property type="match status" value="1"/>
</dbReference>
<dbReference type="InterPro" id="IPR027417">
    <property type="entry name" value="P-loop_NTPase"/>
</dbReference>
<evidence type="ECO:0000256" key="4">
    <source>
        <dbReference type="ARBA" id="ARBA00022840"/>
    </source>
</evidence>
<dbReference type="GO" id="GO:0015833">
    <property type="term" value="P:peptide transport"/>
    <property type="evidence" value="ECO:0007669"/>
    <property type="project" value="InterPro"/>
</dbReference>
<sequence>MNALDENRKVILDVDNLKVYFDVKGDKQWFWQPVKHLKAVDGVSLRLYEGETLGVVGESGCGKSTFARALIGLVKSTSGRIAWLGKELQDLTNAEWRDTRSNIQMIFQDPLASLNPRMTIGEIIAEPLHTYHPKMPRLEVKEKVRSMMMKVGLLPNLINRYPHEFSGGQCQRIGIARALILEPKLVICDEPVSALDVSIQAQVVNLLQQLQREMGLSLIFIAHDLAVVKHISDRVLVMYLGHAVELGTYDQVYNNPQHPYTKALMSAVPIPDPDKERNKKIQLLEGDLPSPINPPSGCVFRTRCPIASEECAVTRPILQGSFRHACSCIKVDISQLAE</sequence>
<comment type="similarity">
    <text evidence="1">Belongs to the ABC transporter superfamily.</text>
</comment>
<evidence type="ECO:0000313" key="6">
    <source>
        <dbReference type="EMBL" id="TCL02434.1"/>
    </source>
</evidence>